<dbReference type="NCBIfam" id="TIGR01216">
    <property type="entry name" value="ATP_synt_epsi"/>
    <property type="match status" value="1"/>
</dbReference>
<evidence type="ECO:0000313" key="16">
    <source>
        <dbReference type="EMBL" id="RJP15276.1"/>
    </source>
</evidence>
<evidence type="ECO:0000256" key="1">
    <source>
        <dbReference type="ARBA" id="ARBA00003543"/>
    </source>
</evidence>
<keyword evidence="9 12" id="KW-0472">Membrane</keyword>
<dbReference type="GO" id="GO:0005886">
    <property type="term" value="C:plasma membrane"/>
    <property type="evidence" value="ECO:0007669"/>
    <property type="project" value="UniProtKB-SubCell"/>
</dbReference>
<comment type="function">
    <text evidence="1 12">Produces ATP from ADP in the presence of a proton gradient across the membrane.</text>
</comment>
<gene>
    <name evidence="12" type="primary">atpC</name>
    <name evidence="16" type="ORF">C4520_20445</name>
</gene>
<accession>A0A3A4NAD3</accession>
<evidence type="ECO:0000256" key="3">
    <source>
        <dbReference type="ARBA" id="ARBA00005712"/>
    </source>
</evidence>
<dbReference type="GO" id="GO:0046933">
    <property type="term" value="F:proton-transporting ATP synthase activity, rotational mechanism"/>
    <property type="evidence" value="ECO:0007669"/>
    <property type="project" value="UniProtKB-UniRule"/>
</dbReference>
<dbReference type="InterPro" id="IPR020546">
    <property type="entry name" value="ATP_synth_F1_dsu/esu_N"/>
</dbReference>
<dbReference type="PANTHER" id="PTHR13822:SF10">
    <property type="entry name" value="ATP SYNTHASE EPSILON CHAIN, CHLOROPLASTIC"/>
    <property type="match status" value="1"/>
</dbReference>
<comment type="similarity">
    <text evidence="3 12 13">Belongs to the ATPase epsilon chain family.</text>
</comment>
<dbReference type="InterPro" id="IPR036771">
    <property type="entry name" value="ATPsynth_dsu/esu_N"/>
</dbReference>
<dbReference type="Proteomes" id="UP000265882">
    <property type="component" value="Unassembled WGS sequence"/>
</dbReference>
<keyword evidence="6 12" id="KW-1003">Cell membrane</keyword>
<dbReference type="Gene3D" id="2.60.15.10">
    <property type="entry name" value="F0F1 ATP synthase delta/epsilon subunit, N-terminal"/>
    <property type="match status" value="1"/>
</dbReference>
<dbReference type="CDD" id="cd12152">
    <property type="entry name" value="F1-ATPase_delta"/>
    <property type="match status" value="1"/>
</dbReference>
<dbReference type="SUPFAM" id="SSF51344">
    <property type="entry name" value="Epsilon subunit of F1F0-ATP synthase N-terminal domain"/>
    <property type="match status" value="1"/>
</dbReference>
<evidence type="ECO:0000256" key="9">
    <source>
        <dbReference type="ARBA" id="ARBA00023136"/>
    </source>
</evidence>
<dbReference type="FunFam" id="1.20.5.440:FF:000001">
    <property type="entry name" value="ATP synthase epsilon chain"/>
    <property type="match status" value="1"/>
</dbReference>
<reference evidence="16 17" key="1">
    <citation type="journal article" date="2017" name="ISME J.">
        <title>Energy and carbon metabolisms in a deep terrestrial subsurface fluid microbial community.</title>
        <authorList>
            <person name="Momper L."/>
            <person name="Jungbluth S.P."/>
            <person name="Lee M.D."/>
            <person name="Amend J.P."/>
        </authorList>
    </citation>
    <scope>NUCLEOTIDE SEQUENCE [LARGE SCALE GENOMIC DNA]</scope>
    <source>
        <strain evidence="16">SURF_5</strain>
    </source>
</reference>
<comment type="subunit">
    <text evidence="4 12 13">F-type ATPases have 2 components, CF(1) - the catalytic core - and CF(0) - the membrane proton channel. CF(1) has five subunits: alpha(3), beta(3), gamma(1), delta(1), epsilon(1). CF(0) has three main subunits: a, b and c.</text>
</comment>
<dbReference type="InterPro" id="IPR001469">
    <property type="entry name" value="ATP_synth_F1_dsu/esu"/>
</dbReference>
<dbReference type="InterPro" id="IPR036794">
    <property type="entry name" value="ATP_F1_dsu/esu_C_sf"/>
</dbReference>
<keyword evidence="8 12" id="KW-0406">Ion transport</keyword>
<evidence type="ECO:0000256" key="7">
    <source>
        <dbReference type="ARBA" id="ARBA00022781"/>
    </source>
</evidence>
<dbReference type="Pfam" id="PF02823">
    <property type="entry name" value="ATP-synt_DE_N"/>
    <property type="match status" value="1"/>
</dbReference>
<dbReference type="AlphaFoldDB" id="A0A3A4NAD3"/>
<evidence type="ECO:0000256" key="8">
    <source>
        <dbReference type="ARBA" id="ARBA00023065"/>
    </source>
</evidence>
<evidence type="ECO:0000256" key="5">
    <source>
        <dbReference type="ARBA" id="ARBA00022448"/>
    </source>
</evidence>
<dbReference type="HAMAP" id="MF_00530">
    <property type="entry name" value="ATP_synth_epsil_bac"/>
    <property type="match status" value="1"/>
</dbReference>
<evidence type="ECO:0000259" key="14">
    <source>
        <dbReference type="Pfam" id="PF00401"/>
    </source>
</evidence>
<dbReference type="Gene3D" id="1.20.5.440">
    <property type="entry name" value="ATP synthase delta/epsilon subunit, C-terminal domain"/>
    <property type="match status" value="1"/>
</dbReference>
<evidence type="ECO:0000259" key="15">
    <source>
        <dbReference type="Pfam" id="PF02823"/>
    </source>
</evidence>
<evidence type="ECO:0000256" key="4">
    <source>
        <dbReference type="ARBA" id="ARBA00011648"/>
    </source>
</evidence>
<protein>
    <recommendedName>
        <fullName evidence="12">ATP synthase epsilon chain</fullName>
    </recommendedName>
    <alternativeName>
        <fullName evidence="12">ATP synthase F1 sector epsilon subunit</fullName>
    </alternativeName>
    <alternativeName>
        <fullName evidence="12">F-ATPase epsilon subunit</fullName>
    </alternativeName>
</protein>
<organism evidence="16 17">
    <name type="scientific">Abyssobacteria bacterium (strain SURF_5)</name>
    <dbReference type="NCBI Taxonomy" id="2093360"/>
    <lineage>
        <taxon>Bacteria</taxon>
        <taxon>Pseudomonadati</taxon>
        <taxon>Candidatus Hydrogenedentota</taxon>
        <taxon>Candidatus Abyssobacteria</taxon>
    </lineage>
</organism>
<dbReference type="GO" id="GO:0045259">
    <property type="term" value="C:proton-transporting ATP synthase complex"/>
    <property type="evidence" value="ECO:0007669"/>
    <property type="project" value="UniProtKB-KW"/>
</dbReference>
<sequence>MAKPYPLDIVTLKKTVFSDDVECLTAPGGLGYLGILAGHAPLLTNIEIGIVSIKLEGGSEAKMAVGEGFLAVTSQGATLLVDTAEKKEEIDVERARAAMTRARERISAPGPDIDIDRAEAALKRAIARLKVAE</sequence>
<dbReference type="InterPro" id="IPR020547">
    <property type="entry name" value="ATP_synth_F1_esu_C"/>
</dbReference>
<dbReference type="GO" id="GO:0005524">
    <property type="term" value="F:ATP binding"/>
    <property type="evidence" value="ECO:0007669"/>
    <property type="project" value="UniProtKB-UniRule"/>
</dbReference>
<keyword evidence="5 12" id="KW-0813">Transport</keyword>
<evidence type="ECO:0000256" key="6">
    <source>
        <dbReference type="ARBA" id="ARBA00022475"/>
    </source>
</evidence>
<evidence type="ECO:0000256" key="13">
    <source>
        <dbReference type="RuleBase" id="RU003656"/>
    </source>
</evidence>
<evidence type="ECO:0000256" key="12">
    <source>
        <dbReference type="HAMAP-Rule" id="MF_00530"/>
    </source>
</evidence>
<feature type="domain" description="ATP synthase epsilon subunit C-terminal" evidence="14">
    <location>
        <begin position="88"/>
        <end position="133"/>
    </location>
</feature>
<dbReference type="SUPFAM" id="SSF46604">
    <property type="entry name" value="Epsilon subunit of F1F0-ATP synthase C-terminal domain"/>
    <property type="match status" value="1"/>
</dbReference>
<keyword evidence="7 12" id="KW-0375">Hydrogen ion transport</keyword>
<comment type="subcellular location">
    <subcellularLocation>
        <location evidence="2 12">Cell membrane</location>
        <topology evidence="2 12">Peripheral membrane protein</topology>
    </subcellularLocation>
</comment>
<keyword evidence="11 12" id="KW-0066">ATP synthesis</keyword>
<evidence type="ECO:0000256" key="10">
    <source>
        <dbReference type="ARBA" id="ARBA00023196"/>
    </source>
</evidence>
<dbReference type="PANTHER" id="PTHR13822">
    <property type="entry name" value="ATP SYNTHASE DELTA/EPSILON CHAIN"/>
    <property type="match status" value="1"/>
</dbReference>
<dbReference type="NCBIfam" id="NF009980">
    <property type="entry name" value="PRK13446.1"/>
    <property type="match status" value="1"/>
</dbReference>
<feature type="domain" description="ATP synthase F1 complex delta/epsilon subunit N-terminal" evidence="15">
    <location>
        <begin position="7"/>
        <end position="84"/>
    </location>
</feature>
<evidence type="ECO:0000256" key="11">
    <source>
        <dbReference type="ARBA" id="ARBA00023310"/>
    </source>
</evidence>
<evidence type="ECO:0000313" key="17">
    <source>
        <dbReference type="Proteomes" id="UP000265882"/>
    </source>
</evidence>
<keyword evidence="10 12" id="KW-0139">CF(1)</keyword>
<proteinExistence type="inferred from homology"/>
<dbReference type="Pfam" id="PF00401">
    <property type="entry name" value="ATP-synt_DE"/>
    <property type="match status" value="1"/>
</dbReference>
<name>A0A3A4NAD3_ABYX5</name>
<comment type="caution">
    <text evidence="16">The sequence shown here is derived from an EMBL/GenBank/DDBJ whole genome shotgun (WGS) entry which is preliminary data.</text>
</comment>
<dbReference type="EMBL" id="QZKU01000137">
    <property type="protein sequence ID" value="RJP15276.1"/>
    <property type="molecule type" value="Genomic_DNA"/>
</dbReference>
<evidence type="ECO:0000256" key="2">
    <source>
        <dbReference type="ARBA" id="ARBA00004202"/>
    </source>
</evidence>